<dbReference type="RefSeq" id="WP_208739573.1">
    <property type="nucleotide sequence ID" value="NZ_CP024915.1"/>
</dbReference>
<dbReference type="PANTHER" id="PTHR30399">
    <property type="entry name" value="UNCHARACTERIZED PROTEIN YGJP"/>
    <property type="match status" value="1"/>
</dbReference>
<sequence length="190" mass="21132">MTTPDAPARPDGSRLPVEVRRSARRKRTVSADIRDGVIRVSIPGHFSASQEHHWVERMVERMSAKYLAAPALEDDPTALLRRARHLAAQYLGGRGVPATIGWVTNQNSRWASATPAHRSIRLSHKLQGMPDWVVDYVILHEMAHLVEPSHNAVFWELLTSYPRTETAKAFLDGAAFAAQRGLPPTGQDAF</sequence>
<gene>
    <name evidence="3" type="ORF">CVO76_13065</name>
</gene>
<reference evidence="3 4" key="1">
    <citation type="submission" date="2017-11" db="EMBL/GenBank/DDBJ databases">
        <title>Draft genome of Arthrobacter agilis strain UMCV2, a plant growth-promoting rhizobacterium and biocontrol capacity of phytopathogenic fungi.</title>
        <authorList>
            <person name="Martinez-Camara R."/>
            <person name="Santoyo G."/>
            <person name="Moreno-Hagelsieb G."/>
            <person name="Valencia-Cantero E."/>
        </authorList>
    </citation>
    <scope>NUCLEOTIDE SEQUENCE [LARGE SCALE GENOMIC DNA]</scope>
    <source>
        <strain evidence="3 4">UMCV2</strain>
    </source>
</reference>
<protein>
    <submittedName>
        <fullName evidence="3">Metal-dependent hydrolase</fullName>
    </submittedName>
</protein>
<dbReference type="AlphaFoldDB" id="A0A2L0UGT8"/>
<dbReference type="Gene3D" id="3.30.2010.10">
    <property type="entry name" value="Metalloproteases ('zincins'), catalytic domain"/>
    <property type="match status" value="1"/>
</dbReference>
<keyword evidence="3" id="KW-0378">Hydrolase</keyword>
<dbReference type="GO" id="GO:0016787">
    <property type="term" value="F:hydrolase activity"/>
    <property type="evidence" value="ECO:0007669"/>
    <property type="project" value="UniProtKB-KW"/>
</dbReference>
<dbReference type="PANTHER" id="PTHR30399:SF1">
    <property type="entry name" value="UTP PYROPHOSPHATASE"/>
    <property type="match status" value="1"/>
</dbReference>
<dbReference type="EMBL" id="CP024915">
    <property type="protein sequence ID" value="AUZ88464.1"/>
    <property type="molecule type" value="Genomic_DNA"/>
</dbReference>
<proteinExistence type="predicted"/>
<evidence type="ECO:0000313" key="3">
    <source>
        <dbReference type="EMBL" id="AUZ88464.1"/>
    </source>
</evidence>
<organism evidence="3 4">
    <name type="scientific">Arthrobacter agilis</name>
    <dbReference type="NCBI Taxonomy" id="37921"/>
    <lineage>
        <taxon>Bacteria</taxon>
        <taxon>Bacillati</taxon>
        <taxon>Actinomycetota</taxon>
        <taxon>Actinomycetes</taxon>
        <taxon>Micrococcales</taxon>
        <taxon>Micrococcaceae</taxon>
        <taxon>Arthrobacter</taxon>
    </lineage>
</organism>
<dbReference type="Pfam" id="PF01863">
    <property type="entry name" value="YgjP-like"/>
    <property type="match status" value="1"/>
</dbReference>
<name>A0A2L0UGT8_9MICC</name>
<dbReference type="InterPro" id="IPR053136">
    <property type="entry name" value="UTP_pyrophosphatase-like"/>
</dbReference>
<dbReference type="InterPro" id="IPR002725">
    <property type="entry name" value="YgjP-like_metallopeptidase"/>
</dbReference>
<accession>A0A2L0UGT8</accession>
<feature type="region of interest" description="Disordered" evidence="1">
    <location>
        <begin position="1"/>
        <end position="26"/>
    </location>
</feature>
<dbReference type="CDD" id="cd07344">
    <property type="entry name" value="M48_yhfN_like"/>
    <property type="match status" value="1"/>
</dbReference>
<dbReference type="Proteomes" id="UP000239187">
    <property type="component" value="Chromosome"/>
</dbReference>
<evidence type="ECO:0000256" key="1">
    <source>
        <dbReference type="SAM" id="MobiDB-lite"/>
    </source>
</evidence>
<feature type="domain" description="YgjP-like metallopeptidase" evidence="2">
    <location>
        <begin position="94"/>
        <end position="172"/>
    </location>
</feature>
<evidence type="ECO:0000259" key="2">
    <source>
        <dbReference type="Pfam" id="PF01863"/>
    </source>
</evidence>
<evidence type="ECO:0000313" key="4">
    <source>
        <dbReference type="Proteomes" id="UP000239187"/>
    </source>
</evidence>